<evidence type="ECO:0000256" key="2">
    <source>
        <dbReference type="PIRSR" id="PIRSR000097-1"/>
    </source>
</evidence>
<name>A0A5E8B427_9ASCO</name>
<feature type="site" description="Lowers pKa of active site Tyr" evidence="4">
    <location>
        <position position="81"/>
    </location>
</feature>
<feature type="active site" description="Proton donor" evidence="2">
    <location>
        <position position="52"/>
    </location>
</feature>
<evidence type="ECO:0000259" key="5">
    <source>
        <dbReference type="Pfam" id="PF00248"/>
    </source>
</evidence>
<sequence>MSSIPTVKLNTGAEIPLIGLGTWQSDKGKVRDAVLYALTETPIRHIDAAYVYLNEEEVGQGIAAAIATGKVKRSDIFVTTKVFPAFHNRVQESLDASLKNLGLDYVDLLLIHWPIGFNPKGNNPLFPKTAEGKADLDPTFSVAATWKQFEAVQKTGKAKAIGVSNFSTPVLKELLDSGVEIVPAANQIESHPLLPGEEINAFSKAHGIVVEAYSPLGSTGAPLLENPVIEELATKYKVPPATILISWHVNKGRVVLPKSVTPSRIKTNAEWIKLEDEDIVTLDKLSEKFGTKRIVKPDWGVDLKFPDWKQ</sequence>
<proteinExistence type="predicted"/>
<dbReference type="AlphaFoldDB" id="A0A5E8B427"/>
<keyword evidence="1" id="KW-0560">Oxidoreductase</keyword>
<dbReference type="Gene3D" id="3.20.20.100">
    <property type="entry name" value="NADP-dependent oxidoreductase domain"/>
    <property type="match status" value="1"/>
</dbReference>
<evidence type="ECO:0000256" key="3">
    <source>
        <dbReference type="PIRSR" id="PIRSR000097-2"/>
    </source>
</evidence>
<reference evidence="6 7" key="1">
    <citation type="submission" date="2019-09" db="EMBL/GenBank/DDBJ databases">
        <authorList>
            <person name="Brejova B."/>
        </authorList>
    </citation>
    <scope>NUCLEOTIDE SEQUENCE [LARGE SCALE GENOMIC DNA]</scope>
</reference>
<dbReference type="PIRSF" id="PIRSF000097">
    <property type="entry name" value="AKR"/>
    <property type="match status" value="1"/>
</dbReference>
<dbReference type="InterPro" id="IPR020471">
    <property type="entry name" value="AKR"/>
</dbReference>
<dbReference type="Pfam" id="PF00248">
    <property type="entry name" value="Aldo_ket_red"/>
    <property type="match status" value="1"/>
</dbReference>
<dbReference type="RefSeq" id="XP_031851016.1">
    <property type="nucleotide sequence ID" value="XM_031995125.1"/>
</dbReference>
<dbReference type="EMBL" id="CABVLU010000001">
    <property type="protein sequence ID" value="VVT44393.1"/>
    <property type="molecule type" value="Genomic_DNA"/>
</dbReference>
<gene>
    <name evidence="6" type="ORF">SAPINGB_P000401</name>
</gene>
<evidence type="ECO:0000256" key="1">
    <source>
        <dbReference type="ARBA" id="ARBA00023002"/>
    </source>
</evidence>
<dbReference type="PRINTS" id="PR00069">
    <property type="entry name" value="ALDKETRDTASE"/>
</dbReference>
<dbReference type="InterPro" id="IPR036812">
    <property type="entry name" value="NAD(P)_OxRdtase_dom_sf"/>
</dbReference>
<dbReference type="Proteomes" id="UP000398389">
    <property type="component" value="Unassembled WGS sequence"/>
</dbReference>
<accession>A0A5E8B427</accession>
<keyword evidence="7" id="KW-1185">Reference proteome</keyword>
<dbReference type="InterPro" id="IPR018170">
    <property type="entry name" value="Aldo/ket_reductase_CS"/>
</dbReference>
<dbReference type="InterPro" id="IPR023210">
    <property type="entry name" value="NADP_OxRdtase_dom"/>
</dbReference>
<protein>
    <recommendedName>
        <fullName evidence="5">NADP-dependent oxidoreductase domain-containing protein</fullName>
    </recommendedName>
</protein>
<evidence type="ECO:0000256" key="4">
    <source>
        <dbReference type="PIRSR" id="PIRSR000097-3"/>
    </source>
</evidence>
<dbReference type="GeneID" id="43579225"/>
<dbReference type="SUPFAM" id="SSF51430">
    <property type="entry name" value="NAD(P)-linked oxidoreductase"/>
    <property type="match status" value="1"/>
</dbReference>
<evidence type="ECO:0000313" key="7">
    <source>
        <dbReference type="Proteomes" id="UP000398389"/>
    </source>
</evidence>
<organism evidence="6 7">
    <name type="scientific">Magnusiomyces paraingens</name>
    <dbReference type="NCBI Taxonomy" id="2606893"/>
    <lineage>
        <taxon>Eukaryota</taxon>
        <taxon>Fungi</taxon>
        <taxon>Dikarya</taxon>
        <taxon>Ascomycota</taxon>
        <taxon>Saccharomycotina</taxon>
        <taxon>Dipodascomycetes</taxon>
        <taxon>Dipodascales</taxon>
        <taxon>Dipodascaceae</taxon>
        <taxon>Magnusiomyces</taxon>
    </lineage>
</organism>
<dbReference type="FunFam" id="3.20.20.100:FF:000002">
    <property type="entry name" value="2,5-diketo-D-gluconic acid reductase A"/>
    <property type="match status" value="1"/>
</dbReference>
<dbReference type="PROSITE" id="PS00062">
    <property type="entry name" value="ALDOKETO_REDUCTASE_2"/>
    <property type="match status" value="1"/>
</dbReference>
<feature type="domain" description="NADP-dependent oxidoreductase" evidence="5">
    <location>
        <begin position="18"/>
        <end position="286"/>
    </location>
</feature>
<evidence type="ECO:0000313" key="6">
    <source>
        <dbReference type="EMBL" id="VVT44393.1"/>
    </source>
</evidence>
<dbReference type="PANTHER" id="PTHR11732">
    <property type="entry name" value="ALDO/KETO REDUCTASE"/>
    <property type="match status" value="1"/>
</dbReference>
<dbReference type="OrthoDB" id="416253at2759"/>
<dbReference type="GO" id="GO:0016616">
    <property type="term" value="F:oxidoreductase activity, acting on the CH-OH group of donors, NAD or NADP as acceptor"/>
    <property type="evidence" value="ECO:0007669"/>
    <property type="project" value="UniProtKB-ARBA"/>
</dbReference>
<feature type="binding site" evidence="3">
    <location>
        <position position="112"/>
    </location>
    <ligand>
        <name>substrate</name>
    </ligand>
</feature>